<sequence>VDPTIDKPMDPMESEDTVVIPSIDDPMDTVIEDADAKEKIPPILSVVDSNREPIRVVPKRSSALIVEEKTKEKEN</sequence>
<gene>
    <name evidence="1" type="ORF">PFISCL1PPCAC_24550</name>
</gene>
<protein>
    <submittedName>
        <fullName evidence="1">Uncharacterized protein</fullName>
    </submittedName>
</protein>
<feature type="non-terminal residue" evidence="1">
    <location>
        <position position="75"/>
    </location>
</feature>
<dbReference type="EMBL" id="BTSY01000006">
    <property type="protein sequence ID" value="GMT33253.1"/>
    <property type="molecule type" value="Genomic_DNA"/>
</dbReference>
<dbReference type="Proteomes" id="UP001432322">
    <property type="component" value="Unassembled WGS sequence"/>
</dbReference>
<proteinExistence type="predicted"/>
<dbReference type="AlphaFoldDB" id="A0AAV5WSL5"/>
<comment type="caution">
    <text evidence="1">The sequence shown here is derived from an EMBL/GenBank/DDBJ whole genome shotgun (WGS) entry which is preliminary data.</text>
</comment>
<evidence type="ECO:0000313" key="2">
    <source>
        <dbReference type="Proteomes" id="UP001432322"/>
    </source>
</evidence>
<name>A0AAV5WSL5_9BILA</name>
<evidence type="ECO:0000313" key="1">
    <source>
        <dbReference type="EMBL" id="GMT33253.1"/>
    </source>
</evidence>
<keyword evidence="2" id="KW-1185">Reference proteome</keyword>
<feature type="non-terminal residue" evidence="1">
    <location>
        <position position="1"/>
    </location>
</feature>
<reference evidence="1" key="1">
    <citation type="submission" date="2023-10" db="EMBL/GenBank/DDBJ databases">
        <title>Genome assembly of Pristionchus species.</title>
        <authorList>
            <person name="Yoshida K."/>
            <person name="Sommer R.J."/>
        </authorList>
    </citation>
    <scope>NUCLEOTIDE SEQUENCE</scope>
    <source>
        <strain evidence="1">RS5133</strain>
    </source>
</reference>
<accession>A0AAV5WSL5</accession>
<organism evidence="1 2">
    <name type="scientific">Pristionchus fissidentatus</name>
    <dbReference type="NCBI Taxonomy" id="1538716"/>
    <lineage>
        <taxon>Eukaryota</taxon>
        <taxon>Metazoa</taxon>
        <taxon>Ecdysozoa</taxon>
        <taxon>Nematoda</taxon>
        <taxon>Chromadorea</taxon>
        <taxon>Rhabditida</taxon>
        <taxon>Rhabditina</taxon>
        <taxon>Diplogasteromorpha</taxon>
        <taxon>Diplogasteroidea</taxon>
        <taxon>Neodiplogasteridae</taxon>
        <taxon>Pristionchus</taxon>
    </lineage>
</organism>